<dbReference type="PANTHER" id="PTHR37010">
    <property type="entry name" value="SULFURTRANSFERASE TUSE"/>
    <property type="match status" value="1"/>
</dbReference>
<evidence type="ECO:0000256" key="3">
    <source>
        <dbReference type="PIRNR" id="PIRNR006223"/>
    </source>
</evidence>
<dbReference type="InterPro" id="IPR042072">
    <property type="entry name" value="DsrC-like_C"/>
</dbReference>
<dbReference type="Gene3D" id="3.30.1420.10">
    <property type="match status" value="1"/>
</dbReference>
<evidence type="ECO:0000256" key="2">
    <source>
        <dbReference type="ARBA" id="ARBA00022490"/>
    </source>
</evidence>
<dbReference type="RefSeq" id="WP_377362110.1">
    <property type="nucleotide sequence ID" value="NZ_JBHRYN010000005.1"/>
</dbReference>
<dbReference type="InterPro" id="IPR007453">
    <property type="entry name" value="DsrC/TusE"/>
</dbReference>
<proteinExistence type="inferred from homology"/>
<comment type="function">
    <text evidence="3">Part of a sulfur-relay system.</text>
</comment>
<dbReference type="PIRSF" id="PIRSF006223">
    <property type="entry name" value="DsrC_TusE"/>
    <property type="match status" value="1"/>
</dbReference>
<dbReference type="PANTHER" id="PTHR37010:SF1">
    <property type="entry name" value="SULFURTRANSFERASE TUSE"/>
    <property type="match status" value="1"/>
</dbReference>
<keyword evidence="3" id="KW-0808">Transferase</keyword>
<evidence type="ECO:0000256" key="1">
    <source>
        <dbReference type="ARBA" id="ARBA00004496"/>
    </source>
</evidence>
<evidence type="ECO:0000313" key="5">
    <source>
        <dbReference type="Proteomes" id="UP001595710"/>
    </source>
</evidence>
<dbReference type="Pfam" id="PF04358">
    <property type="entry name" value="DsrC"/>
    <property type="match status" value="1"/>
</dbReference>
<comment type="similarity">
    <text evidence="3">Belongs to the dsrC/tusE family.</text>
</comment>
<name>A0ABV7WMF9_9GAMM</name>
<dbReference type="EMBL" id="JBHRYN010000005">
    <property type="protein sequence ID" value="MFC3700508.1"/>
    <property type="molecule type" value="Genomic_DNA"/>
</dbReference>
<comment type="caution">
    <text evidence="4">The sequence shown here is derived from an EMBL/GenBank/DDBJ whole genome shotgun (WGS) entry which is preliminary data.</text>
</comment>
<sequence length="103" mass="11849">MALEVNEQGFLLDASEWTESWAEHMAQKQGLPLDEVDFRIINALRQFYFDFDLSPPMRPLVKLIKNNVHSDYGNSIWLMQRYGESPARVLALLAGLPKPKNCL</sequence>
<reference evidence="5" key="1">
    <citation type="journal article" date="2019" name="Int. J. Syst. Evol. Microbiol.">
        <title>The Global Catalogue of Microorganisms (GCM) 10K type strain sequencing project: providing services to taxonomists for standard genome sequencing and annotation.</title>
        <authorList>
            <consortium name="The Broad Institute Genomics Platform"/>
            <consortium name="The Broad Institute Genome Sequencing Center for Infectious Disease"/>
            <person name="Wu L."/>
            <person name="Ma J."/>
        </authorList>
    </citation>
    <scope>NUCLEOTIDE SEQUENCE [LARGE SCALE GENOMIC DNA]</scope>
    <source>
        <strain evidence="5">CECT 8288</strain>
    </source>
</reference>
<dbReference type="InterPro" id="IPR043163">
    <property type="entry name" value="DsrC-like_N"/>
</dbReference>
<keyword evidence="5" id="KW-1185">Reference proteome</keyword>
<dbReference type="NCBIfam" id="TIGR03342">
    <property type="entry name" value="dsrC_tusE_dsvC"/>
    <property type="match status" value="1"/>
</dbReference>
<evidence type="ECO:0000313" key="4">
    <source>
        <dbReference type="EMBL" id="MFC3700508.1"/>
    </source>
</evidence>
<gene>
    <name evidence="4" type="ORF">ACFOND_02565</name>
</gene>
<dbReference type="SUPFAM" id="SSF69721">
    <property type="entry name" value="DsrC, the gamma subunit of dissimilatory sulfite reductase"/>
    <property type="match status" value="1"/>
</dbReference>
<dbReference type="Gene3D" id="1.10.10.370">
    <property type="entry name" value="DsrC-like protein, C-terminal domain"/>
    <property type="match status" value="1"/>
</dbReference>
<dbReference type="Proteomes" id="UP001595710">
    <property type="component" value="Unassembled WGS sequence"/>
</dbReference>
<keyword evidence="2" id="KW-0963">Cytoplasm</keyword>
<protein>
    <recommendedName>
        <fullName evidence="3">Sulfurtransferase</fullName>
        <ecNumber evidence="3">2.8.1.-</ecNumber>
    </recommendedName>
</protein>
<organism evidence="4 5">
    <name type="scientific">Reinekea marina</name>
    <dbReference type="NCBI Taxonomy" id="1310421"/>
    <lineage>
        <taxon>Bacteria</taxon>
        <taxon>Pseudomonadati</taxon>
        <taxon>Pseudomonadota</taxon>
        <taxon>Gammaproteobacteria</taxon>
        <taxon>Oceanospirillales</taxon>
        <taxon>Saccharospirillaceae</taxon>
        <taxon>Reinekea</taxon>
    </lineage>
</organism>
<comment type="subcellular location">
    <subcellularLocation>
        <location evidence="1">Cytoplasm</location>
    </subcellularLocation>
</comment>
<dbReference type="InterPro" id="IPR025526">
    <property type="entry name" value="DsrC-like_dom_sf"/>
</dbReference>
<dbReference type="EC" id="2.8.1.-" evidence="3"/>
<accession>A0ABV7WMF9</accession>